<evidence type="ECO:0000313" key="15">
    <source>
        <dbReference type="EMBL" id="TYJ46656.1"/>
    </source>
</evidence>
<proteinExistence type="inferred from homology"/>
<dbReference type="EMBL" id="CM017637">
    <property type="protein sequence ID" value="TYJ46656.1"/>
    <property type="molecule type" value="Genomic_DNA"/>
</dbReference>
<name>A0A5D3AAW0_GOSMU</name>
<organism evidence="15 16">
    <name type="scientific">Gossypium mustelinum</name>
    <name type="common">Cotton</name>
    <name type="synonym">Gossypium caicoense</name>
    <dbReference type="NCBI Taxonomy" id="34275"/>
    <lineage>
        <taxon>Eukaryota</taxon>
        <taxon>Viridiplantae</taxon>
        <taxon>Streptophyta</taxon>
        <taxon>Embryophyta</taxon>
        <taxon>Tracheophyta</taxon>
        <taxon>Spermatophyta</taxon>
        <taxon>Magnoliopsida</taxon>
        <taxon>eudicotyledons</taxon>
        <taxon>Gunneridae</taxon>
        <taxon>Pentapetalae</taxon>
        <taxon>rosids</taxon>
        <taxon>malvids</taxon>
        <taxon>Malvales</taxon>
        <taxon>Malvaceae</taxon>
        <taxon>Malvoideae</taxon>
        <taxon>Gossypium</taxon>
    </lineage>
</organism>
<dbReference type="PROSITE" id="PS00344">
    <property type="entry name" value="GATA_ZN_FINGER_1"/>
    <property type="match status" value="1"/>
</dbReference>
<evidence type="ECO:0000256" key="3">
    <source>
        <dbReference type="ARBA" id="ARBA00022723"/>
    </source>
</evidence>
<evidence type="ECO:0000259" key="14">
    <source>
        <dbReference type="PROSITE" id="PS50114"/>
    </source>
</evidence>
<comment type="function">
    <text evidence="11">Transcriptional activator that specifically binds 5'-GATA-3' or 5'-GAT-3' motifs within gene promoters.</text>
</comment>
<dbReference type="PIRSF" id="PIRSF016992">
    <property type="entry name" value="TF_GATA_plant"/>
    <property type="match status" value="1"/>
</dbReference>
<keyword evidence="8 11" id="KW-0010">Activator</keyword>
<keyword evidence="16" id="KW-1185">Reference proteome</keyword>
<keyword evidence="5" id="KW-0862">Zinc</keyword>
<evidence type="ECO:0000256" key="13">
    <source>
        <dbReference type="SAM" id="MobiDB-lite"/>
    </source>
</evidence>
<dbReference type="InterPro" id="IPR051140">
    <property type="entry name" value="GATA_TF"/>
</dbReference>
<dbReference type="Proteomes" id="UP000323597">
    <property type="component" value="Chromosome A02"/>
</dbReference>
<dbReference type="SMART" id="SM00401">
    <property type="entry name" value="ZnF_GATA"/>
    <property type="match status" value="1"/>
</dbReference>
<dbReference type="GO" id="GO:0030154">
    <property type="term" value="P:cell differentiation"/>
    <property type="evidence" value="ECO:0007669"/>
    <property type="project" value="TreeGrafter"/>
</dbReference>
<keyword evidence="7 11" id="KW-0238">DNA-binding</keyword>
<keyword evidence="10 11" id="KW-0539">Nucleus</keyword>
<reference evidence="15 16" key="1">
    <citation type="submission" date="2019-07" db="EMBL/GenBank/DDBJ databases">
        <title>WGS assembly of Gossypium mustelinum.</title>
        <authorList>
            <person name="Chen Z.J."/>
            <person name="Sreedasyam A."/>
            <person name="Ando A."/>
            <person name="Song Q."/>
            <person name="De L."/>
            <person name="Hulse-Kemp A."/>
            <person name="Ding M."/>
            <person name="Ye W."/>
            <person name="Kirkbride R."/>
            <person name="Jenkins J."/>
            <person name="Plott C."/>
            <person name="Lovell J."/>
            <person name="Lin Y.-M."/>
            <person name="Vaughn R."/>
            <person name="Liu B."/>
            <person name="Li W."/>
            <person name="Simpson S."/>
            <person name="Scheffler B."/>
            <person name="Saski C."/>
            <person name="Grover C."/>
            <person name="Hu G."/>
            <person name="Conover J."/>
            <person name="Carlson J."/>
            <person name="Shu S."/>
            <person name="Boston L."/>
            <person name="Williams M."/>
            <person name="Peterson D."/>
            <person name="Mcgee K."/>
            <person name="Jones D."/>
            <person name="Wendel J."/>
            <person name="Stelly D."/>
            <person name="Grimwood J."/>
            <person name="Schmutz J."/>
        </authorList>
    </citation>
    <scope>NUCLEOTIDE SEQUENCE [LARGE SCALE GENOMIC DNA]</scope>
    <source>
        <strain evidence="15">1408120.09</strain>
    </source>
</reference>
<keyword evidence="3" id="KW-0479">Metal-binding</keyword>
<evidence type="ECO:0000256" key="7">
    <source>
        <dbReference type="ARBA" id="ARBA00023125"/>
    </source>
</evidence>
<dbReference type="CDD" id="cd00202">
    <property type="entry name" value="ZnF_GATA"/>
    <property type="match status" value="1"/>
</dbReference>
<evidence type="ECO:0000256" key="10">
    <source>
        <dbReference type="ARBA" id="ARBA00023242"/>
    </source>
</evidence>
<keyword evidence="9 11" id="KW-0804">Transcription</keyword>
<protein>
    <recommendedName>
        <fullName evidence="11">GATA transcription factor</fullName>
    </recommendedName>
</protein>
<dbReference type="AlphaFoldDB" id="A0A5D3AAW0"/>
<evidence type="ECO:0000256" key="8">
    <source>
        <dbReference type="ARBA" id="ARBA00023159"/>
    </source>
</evidence>
<keyword evidence="6 11" id="KW-0805">Transcription regulation</keyword>
<dbReference type="GO" id="GO:0008270">
    <property type="term" value="F:zinc ion binding"/>
    <property type="evidence" value="ECO:0007669"/>
    <property type="project" value="UniProtKB-KW"/>
</dbReference>
<evidence type="ECO:0000256" key="12">
    <source>
        <dbReference type="PROSITE-ProRule" id="PRU00094"/>
    </source>
</evidence>
<evidence type="ECO:0000256" key="2">
    <source>
        <dbReference type="ARBA" id="ARBA00005694"/>
    </source>
</evidence>
<evidence type="ECO:0000256" key="1">
    <source>
        <dbReference type="ARBA" id="ARBA00004123"/>
    </source>
</evidence>
<comment type="similarity">
    <text evidence="2 11">Belongs to the type IV zinc-finger family. Class A subfamily.</text>
</comment>
<dbReference type="PANTHER" id="PTHR45658:SF127">
    <property type="entry name" value="GATA TRANSCRIPTION FACTOR"/>
    <property type="match status" value="1"/>
</dbReference>
<evidence type="ECO:0000313" key="16">
    <source>
        <dbReference type="Proteomes" id="UP000323597"/>
    </source>
</evidence>
<dbReference type="GO" id="GO:0005634">
    <property type="term" value="C:nucleus"/>
    <property type="evidence" value="ECO:0007669"/>
    <property type="project" value="UniProtKB-SubCell"/>
</dbReference>
<dbReference type="SUPFAM" id="SSF57716">
    <property type="entry name" value="Glucocorticoid receptor-like (DNA-binding domain)"/>
    <property type="match status" value="1"/>
</dbReference>
<evidence type="ECO:0000256" key="11">
    <source>
        <dbReference type="PIRNR" id="PIRNR016992"/>
    </source>
</evidence>
<feature type="domain" description="GATA-type" evidence="14">
    <location>
        <begin position="207"/>
        <end position="243"/>
    </location>
</feature>
<dbReference type="InterPro" id="IPR016679">
    <property type="entry name" value="TF_GATA_pln"/>
</dbReference>
<dbReference type="FunFam" id="3.30.50.10:FF:000018">
    <property type="entry name" value="GATA transcription factor"/>
    <property type="match status" value="1"/>
</dbReference>
<evidence type="ECO:0000256" key="6">
    <source>
        <dbReference type="ARBA" id="ARBA00023015"/>
    </source>
</evidence>
<evidence type="ECO:0000256" key="9">
    <source>
        <dbReference type="ARBA" id="ARBA00023163"/>
    </source>
</evidence>
<feature type="region of interest" description="Disordered" evidence="13">
    <location>
        <begin position="139"/>
        <end position="159"/>
    </location>
</feature>
<accession>A0A5D3AAW0</accession>
<dbReference type="PROSITE" id="PS50114">
    <property type="entry name" value="GATA_ZN_FINGER_2"/>
    <property type="match status" value="1"/>
</dbReference>
<evidence type="ECO:0000256" key="5">
    <source>
        <dbReference type="ARBA" id="ARBA00022833"/>
    </source>
</evidence>
<comment type="subcellular location">
    <subcellularLocation>
        <location evidence="1 11">Nucleus</location>
    </subcellularLocation>
</comment>
<evidence type="ECO:0000256" key="4">
    <source>
        <dbReference type="ARBA" id="ARBA00022771"/>
    </source>
</evidence>
<dbReference type="GO" id="GO:0045893">
    <property type="term" value="P:positive regulation of DNA-templated transcription"/>
    <property type="evidence" value="ECO:0007669"/>
    <property type="project" value="InterPro"/>
</dbReference>
<gene>
    <name evidence="15" type="ORF">E1A91_A02G134200v1</name>
</gene>
<keyword evidence="4 12" id="KW-0863">Zinc-finger</keyword>
<dbReference type="InterPro" id="IPR000679">
    <property type="entry name" value="Znf_GATA"/>
</dbReference>
<sequence length="321" mass="35618">MEAADFFVGGYYDGAAGDGFLPEQKLPENFTVDDLLDFSNEDAIISDCFLDNVAANSTDSSTVTTGGDNHFSSANVPHHSQFSGELCVPIINRNVLLAFFPPYFCMYDDLAELEWLSNFVEDSFSTDQNLQSNLQILATSKSPTPESSSSSTRSDNNLIFQHDIPHPAKARSKRSRAPPCDWSTRVLHLIPKSMGQKKRENSNANPESSGRKCLHCAAEKTPQWRTGPMGPKTLCNACGVRYKSGRLVSEYRPAASPTFVSTKHSNSHRKVLELRRQKDLQRAQHQQFLSQTSIFGISNGGGGTDDFLIHHHGVPHFRHMI</sequence>
<feature type="compositionally biased region" description="Low complexity" evidence="13">
    <location>
        <begin position="139"/>
        <end position="154"/>
    </location>
</feature>
<dbReference type="InterPro" id="IPR013088">
    <property type="entry name" value="Znf_NHR/GATA"/>
</dbReference>
<dbReference type="Pfam" id="PF00320">
    <property type="entry name" value="GATA"/>
    <property type="match status" value="1"/>
</dbReference>
<dbReference type="GO" id="GO:0043565">
    <property type="term" value="F:sequence-specific DNA binding"/>
    <property type="evidence" value="ECO:0007669"/>
    <property type="project" value="InterPro"/>
</dbReference>
<dbReference type="PANTHER" id="PTHR45658">
    <property type="entry name" value="GATA TRANSCRIPTION FACTOR"/>
    <property type="match status" value="1"/>
</dbReference>
<dbReference type="Gene3D" id="3.30.50.10">
    <property type="entry name" value="Erythroid Transcription Factor GATA-1, subunit A"/>
    <property type="match status" value="1"/>
</dbReference>